<dbReference type="InterPro" id="IPR008523">
    <property type="entry name" value="DUF805"/>
</dbReference>
<dbReference type="Proteomes" id="UP000307874">
    <property type="component" value="Unassembled WGS sequence"/>
</dbReference>
<reference evidence="2 3" key="1">
    <citation type="submission" date="2019-06" db="EMBL/GenBank/DDBJ databases">
        <title>Martelella lutilitoris sp. nov., isolated from a tidal mudflat.</title>
        <authorList>
            <person name="Kim Y.-J."/>
        </authorList>
    </citation>
    <scope>NUCLEOTIDE SEQUENCE [LARGE SCALE GENOMIC DNA]</scope>
    <source>
        <strain evidence="2 3">GH2-6</strain>
    </source>
</reference>
<accession>A0A5C4JQ97</accession>
<dbReference type="PANTHER" id="PTHR34980">
    <property type="entry name" value="INNER MEMBRANE PROTEIN-RELATED-RELATED"/>
    <property type="match status" value="1"/>
</dbReference>
<evidence type="ECO:0000313" key="3">
    <source>
        <dbReference type="Proteomes" id="UP000307874"/>
    </source>
</evidence>
<keyword evidence="3" id="KW-1185">Reference proteome</keyword>
<evidence type="ECO:0000313" key="2">
    <source>
        <dbReference type="EMBL" id="TNB47645.1"/>
    </source>
</evidence>
<protein>
    <submittedName>
        <fullName evidence="2">DUF805 domain-containing protein</fullName>
    </submittedName>
</protein>
<dbReference type="RefSeq" id="WP_138748806.1">
    <property type="nucleotide sequence ID" value="NZ_VCLB01000006.1"/>
</dbReference>
<feature type="transmembrane region" description="Helical" evidence="1">
    <location>
        <begin position="67"/>
        <end position="85"/>
    </location>
</feature>
<name>A0A5C4JQ97_9HYPH</name>
<feature type="transmembrane region" description="Helical" evidence="1">
    <location>
        <begin position="97"/>
        <end position="116"/>
    </location>
</feature>
<dbReference type="EMBL" id="VCLB01000006">
    <property type="protein sequence ID" value="TNB47645.1"/>
    <property type="molecule type" value="Genomic_DNA"/>
</dbReference>
<organism evidence="2 3">
    <name type="scientific">Martelella lutilitoris</name>
    <dbReference type="NCBI Taxonomy" id="2583532"/>
    <lineage>
        <taxon>Bacteria</taxon>
        <taxon>Pseudomonadati</taxon>
        <taxon>Pseudomonadota</taxon>
        <taxon>Alphaproteobacteria</taxon>
        <taxon>Hyphomicrobiales</taxon>
        <taxon>Aurantimonadaceae</taxon>
        <taxon>Martelella</taxon>
    </lineage>
</organism>
<feature type="transmembrane region" description="Helical" evidence="1">
    <location>
        <begin position="39"/>
        <end position="61"/>
    </location>
</feature>
<dbReference type="PANTHER" id="PTHR34980:SF2">
    <property type="entry name" value="INNER MEMBRANE PROTEIN YHAH-RELATED"/>
    <property type="match status" value="1"/>
</dbReference>
<comment type="caution">
    <text evidence="2">The sequence shown here is derived from an EMBL/GenBank/DDBJ whole genome shotgun (WGS) entry which is preliminary data.</text>
</comment>
<dbReference type="OrthoDB" id="9812349at2"/>
<evidence type="ECO:0000256" key="1">
    <source>
        <dbReference type="SAM" id="Phobius"/>
    </source>
</evidence>
<sequence>MTETGYIGREHRNVGFGEALRLGFSNYALFRGRSSRGAFWFWVLGTAIVSVILSGIDYALFGSSQPGFLGGIWSLAILVPNIAVAARRLHDVNHSGWWLLLVLTGIGILLLLFWYVQPGQAQTNDFGPDVEAGKG</sequence>
<keyword evidence="1" id="KW-0472">Membrane</keyword>
<gene>
    <name evidence="2" type="ORF">FF124_12400</name>
</gene>
<keyword evidence="1" id="KW-0812">Transmembrane</keyword>
<dbReference type="AlphaFoldDB" id="A0A5C4JQ97"/>
<dbReference type="Pfam" id="PF05656">
    <property type="entry name" value="DUF805"/>
    <property type="match status" value="1"/>
</dbReference>
<dbReference type="GO" id="GO:0005886">
    <property type="term" value="C:plasma membrane"/>
    <property type="evidence" value="ECO:0007669"/>
    <property type="project" value="TreeGrafter"/>
</dbReference>
<proteinExistence type="predicted"/>
<keyword evidence="1" id="KW-1133">Transmembrane helix</keyword>